<reference evidence="3" key="1">
    <citation type="submission" date="2015-12" db="EMBL/GenBank/DDBJ databases">
        <title>De novo transcriptome assembly of four potential Pierce s Disease insect vectors from Arizona vineyards.</title>
        <authorList>
            <person name="Tassone E.E."/>
        </authorList>
    </citation>
    <scope>NUCLEOTIDE SEQUENCE</scope>
</reference>
<feature type="region of interest" description="Disordered" evidence="1">
    <location>
        <begin position="327"/>
        <end position="348"/>
    </location>
</feature>
<organism evidence="3">
    <name type="scientific">Clastoptera arizonana</name>
    <name type="common">Arizona spittle bug</name>
    <dbReference type="NCBI Taxonomy" id="38151"/>
    <lineage>
        <taxon>Eukaryota</taxon>
        <taxon>Metazoa</taxon>
        <taxon>Ecdysozoa</taxon>
        <taxon>Arthropoda</taxon>
        <taxon>Hexapoda</taxon>
        <taxon>Insecta</taxon>
        <taxon>Pterygota</taxon>
        <taxon>Neoptera</taxon>
        <taxon>Paraneoptera</taxon>
        <taxon>Hemiptera</taxon>
        <taxon>Auchenorrhyncha</taxon>
        <taxon>Cercopoidea</taxon>
        <taxon>Clastopteridae</taxon>
        <taxon>Clastoptera</taxon>
    </lineage>
</organism>
<feature type="region of interest" description="Disordered" evidence="1">
    <location>
        <begin position="778"/>
        <end position="833"/>
    </location>
</feature>
<dbReference type="PANTHER" id="PTHR37970:SF1">
    <property type="entry name" value="SERINE-RICH ADHESIN FOR PLATELETS"/>
    <property type="match status" value="1"/>
</dbReference>
<feature type="region of interest" description="Disordered" evidence="1">
    <location>
        <begin position="171"/>
        <end position="199"/>
    </location>
</feature>
<feature type="region of interest" description="Disordered" evidence="1">
    <location>
        <begin position="631"/>
        <end position="714"/>
    </location>
</feature>
<evidence type="ECO:0000313" key="3">
    <source>
        <dbReference type="EMBL" id="JAS26386.1"/>
    </source>
</evidence>
<evidence type="ECO:0000313" key="2">
    <source>
        <dbReference type="EMBL" id="JAS25663.1"/>
    </source>
</evidence>
<feature type="compositionally biased region" description="Polar residues" evidence="1">
    <location>
        <begin position="531"/>
        <end position="548"/>
    </location>
</feature>
<evidence type="ECO:0000256" key="1">
    <source>
        <dbReference type="SAM" id="MobiDB-lite"/>
    </source>
</evidence>
<dbReference type="EMBL" id="GEDC01005128">
    <property type="protein sequence ID" value="JAS32170.1"/>
    <property type="molecule type" value="Transcribed_RNA"/>
</dbReference>
<name>A0A1B6DL14_9HEMI</name>
<feature type="compositionally biased region" description="Polar residues" evidence="1">
    <location>
        <begin position="778"/>
        <end position="794"/>
    </location>
</feature>
<dbReference type="PANTHER" id="PTHR37970">
    <property type="entry name" value="PROTEIN CBG08587"/>
    <property type="match status" value="1"/>
</dbReference>
<feature type="compositionally biased region" description="Basic and acidic residues" evidence="1">
    <location>
        <begin position="445"/>
        <end position="468"/>
    </location>
</feature>
<feature type="compositionally biased region" description="Polar residues" evidence="1">
    <location>
        <begin position="696"/>
        <end position="707"/>
    </location>
</feature>
<evidence type="ECO:0000313" key="4">
    <source>
        <dbReference type="EMBL" id="JAS32170.1"/>
    </source>
</evidence>
<proteinExistence type="predicted"/>
<dbReference type="EMBL" id="GEDC01010912">
    <property type="protein sequence ID" value="JAS26386.1"/>
    <property type="molecule type" value="Transcribed_RNA"/>
</dbReference>
<feature type="region of interest" description="Disordered" evidence="1">
    <location>
        <begin position="442"/>
        <end position="604"/>
    </location>
</feature>
<feature type="compositionally biased region" description="Pro residues" evidence="1">
    <location>
        <begin position="477"/>
        <end position="486"/>
    </location>
</feature>
<protein>
    <submittedName>
        <fullName evidence="3">Uncharacterized protein</fullName>
    </submittedName>
</protein>
<feature type="compositionally biased region" description="Polar residues" evidence="1">
    <location>
        <begin position="643"/>
        <end position="658"/>
    </location>
</feature>
<gene>
    <name evidence="4" type="ORF">g.18223</name>
    <name evidence="3" type="ORF">g.18228</name>
    <name evidence="2" type="ORF">g.18234</name>
</gene>
<accession>A0A1B6DL14</accession>
<sequence>MSTCQRFLQNAWKKDLCSNCFKSKDEHVYLQESKSRYLTSLKHLSNTTPPQGILKKDGTRKKLVRVKFCAEESYVIGYGGEEVSDDDEDIIENPVKEVEVGDEGLEEDKDLLRITKSNTEFNSNPANLTEKESPNLDVKKPYFTPLLLGKPQKDADGRKQTLLVSVKPFGAETSLSPSSDSKKEHNNTPIKEFNSVSVLKQNKTTEEKQFKTEGVDIDDSVPFKESNESAIHLNNSTSSNSNVITDSHIQGNDSTINKNEDVANVNNRFNISTPLKFNTLNKNKQELDINMLNHPKEVKKSQLTRGSMLTKTHDQSKQSRLLNVTNSLKPENGNEKTDTSLSNMRNNHNNEKVKSFNTIEQNNIKNLSGGMYTSRLVYTDISTSSEESDSSGIETPHINKDVFNFDDKNNFYKPTANLATKDVNCVQVLLKNVSDTFSVNSSSESEFKALDIPESREMAGEPDGRADPDEIDDDIPPDLPSSPPPQTTEHTPRSSFLHNFTKERPKIPTKPKFSDSYSQKAGLPSPDKNKNIQFLLSNDAKSTSIENGRSTKRQAPKPPAGNIDFNKIVVQSSVSESQEKKESEQETNFTSVQREVSDPLKSTIKCDIPETTSKSFIQSDVTTPTTKIIVKSEASDSISKSSVQSEIPDSKSKSSVQREGSDSPPKCSAQREVLDLTPKSSFQREVPDLTTKRLPSLSQDNLTSTNISDKKRSNKVRSTLKKFLRLASREEDKLEEGSTSLVPSVRPRLEIIHPLDINKSAVQVLRADGSSTLITKAVSSATGNQSPETLTVQPNFVGRPNKPPPPPRSQSLDLSSEAKPVRPPPPKVDLAHTKRHSTALILTDTVYANIGEIRSGIAPNKPQRTASIRECSIEDLSPTASSYYEPFQVTESQVFNCENLYESLAPECDLNRERSSLPYCGSETESDIYFPYTSNSTPKLDDESDTLSGSKSRKLRVVKGRSIVHKSLEDNYGAVVVANHEALSQLLEQMNRSLTIPAQLRVLKSTSNLSWSDFTVLEESKSVVIGERVFLSALWNMLPVTLCLTMGQSRVPNSLSPITQFFDLVASKYVHHEKTELVQVSVAVLVHQQVFTIHSYGDVLKEMADSTRETALVMVQIVNGLKNLQASGIEDTHLSEFVLCKDEREYTPRLCLLRQESDSKTTERVSLCQCAISAFETLPAIEPLNTLLCSILIQERATSLSQVKAALELWLWGPNQIPTSSDIIENLQRWLDLERATLLQHLVINRPSLLNTADYCHVAFLVRTNAKIMADAITLLEKPNTSSC</sequence>
<feature type="compositionally biased region" description="Polar residues" evidence="1">
    <location>
        <begin position="487"/>
        <end position="498"/>
    </location>
</feature>
<dbReference type="EMBL" id="GEDC01011635">
    <property type="protein sequence ID" value="JAS25663.1"/>
    <property type="molecule type" value="Transcribed_RNA"/>
</dbReference>